<proteinExistence type="inferred from homology"/>
<evidence type="ECO:0000256" key="2">
    <source>
        <dbReference type="ARBA" id="ARBA00005343"/>
    </source>
</evidence>
<dbReference type="InterPro" id="IPR001050">
    <property type="entry name" value="Syndecan"/>
</dbReference>
<dbReference type="PANTHER" id="PTHR10915:SF1">
    <property type="entry name" value="SYNDECAN"/>
    <property type="match status" value="1"/>
</dbReference>
<feature type="compositionally biased region" description="Acidic residues" evidence="9">
    <location>
        <begin position="1"/>
        <end position="11"/>
    </location>
</feature>
<evidence type="ECO:0000256" key="6">
    <source>
        <dbReference type="ARBA" id="ARBA00023136"/>
    </source>
</evidence>
<evidence type="ECO:0000256" key="1">
    <source>
        <dbReference type="ARBA" id="ARBA00004479"/>
    </source>
</evidence>
<evidence type="ECO:0000256" key="8">
    <source>
        <dbReference type="ARBA" id="ARBA00023207"/>
    </source>
</evidence>
<keyword evidence="3 10" id="KW-0812">Transmembrane</keyword>
<keyword evidence="7" id="KW-0325">Glycoprotein</keyword>
<organism evidence="12">
    <name type="scientific">Darwinula stevensoni</name>
    <dbReference type="NCBI Taxonomy" id="69355"/>
    <lineage>
        <taxon>Eukaryota</taxon>
        <taxon>Metazoa</taxon>
        <taxon>Ecdysozoa</taxon>
        <taxon>Arthropoda</taxon>
        <taxon>Crustacea</taxon>
        <taxon>Oligostraca</taxon>
        <taxon>Ostracoda</taxon>
        <taxon>Podocopa</taxon>
        <taxon>Podocopida</taxon>
        <taxon>Darwinulocopina</taxon>
        <taxon>Darwinuloidea</taxon>
        <taxon>Darwinulidae</taxon>
        <taxon>Darwinula</taxon>
    </lineage>
</organism>
<feature type="compositionally biased region" description="Pro residues" evidence="9">
    <location>
        <begin position="73"/>
        <end position="83"/>
    </location>
</feature>
<feature type="transmembrane region" description="Helical" evidence="10">
    <location>
        <begin position="112"/>
        <end position="136"/>
    </location>
</feature>
<feature type="region of interest" description="Disordered" evidence="9">
    <location>
        <begin position="144"/>
        <end position="166"/>
    </location>
</feature>
<dbReference type="GO" id="GO:0016020">
    <property type="term" value="C:membrane"/>
    <property type="evidence" value="ECO:0007669"/>
    <property type="project" value="UniProtKB-SubCell"/>
</dbReference>
<evidence type="ECO:0000256" key="9">
    <source>
        <dbReference type="SAM" id="MobiDB-lite"/>
    </source>
</evidence>
<name>A0A7R9AA50_9CRUS</name>
<keyword evidence="4" id="KW-0654">Proteoglycan</keyword>
<evidence type="ECO:0000259" key="11">
    <source>
        <dbReference type="Pfam" id="PF01034"/>
    </source>
</evidence>
<reference evidence="12" key="1">
    <citation type="submission" date="2020-11" db="EMBL/GenBank/DDBJ databases">
        <authorList>
            <person name="Tran Van P."/>
        </authorList>
    </citation>
    <scope>NUCLEOTIDE SEQUENCE</scope>
</reference>
<accession>A0A7R9AA50</accession>
<feature type="compositionally biased region" description="Basic and acidic residues" evidence="9">
    <location>
        <begin position="43"/>
        <end position="65"/>
    </location>
</feature>
<protein>
    <recommendedName>
        <fullName evidence="11">Syndecan/Neurexin domain-containing protein</fullName>
    </recommendedName>
</protein>
<dbReference type="PANTHER" id="PTHR10915">
    <property type="entry name" value="SYNDECAN"/>
    <property type="match status" value="1"/>
</dbReference>
<dbReference type="EMBL" id="LR902314">
    <property type="protein sequence ID" value="CAD7250341.1"/>
    <property type="molecule type" value="Genomic_DNA"/>
</dbReference>
<comment type="subcellular location">
    <subcellularLocation>
        <location evidence="1">Membrane</location>
        <topology evidence="1">Single-pass type I membrane protein</topology>
    </subcellularLocation>
</comment>
<keyword evidence="8" id="KW-0357">Heparan sulfate</keyword>
<comment type="similarity">
    <text evidence="2">Belongs to the syndecan proteoglycan family.</text>
</comment>
<dbReference type="AlphaFoldDB" id="A0A7R9AA50"/>
<dbReference type="OrthoDB" id="10044468at2759"/>
<feature type="region of interest" description="Disordered" evidence="9">
    <location>
        <begin position="1"/>
        <end position="89"/>
    </location>
</feature>
<evidence type="ECO:0000256" key="4">
    <source>
        <dbReference type="ARBA" id="ARBA00022974"/>
    </source>
</evidence>
<evidence type="ECO:0000313" key="13">
    <source>
        <dbReference type="Proteomes" id="UP000677054"/>
    </source>
</evidence>
<evidence type="ECO:0000256" key="3">
    <source>
        <dbReference type="ARBA" id="ARBA00022692"/>
    </source>
</evidence>
<dbReference type="GO" id="GO:0009986">
    <property type="term" value="C:cell surface"/>
    <property type="evidence" value="ECO:0007669"/>
    <property type="project" value="TreeGrafter"/>
</dbReference>
<evidence type="ECO:0000256" key="10">
    <source>
        <dbReference type="SAM" id="Phobius"/>
    </source>
</evidence>
<dbReference type="EMBL" id="CAJPEV010002797">
    <property type="protein sequence ID" value="CAG0898071.1"/>
    <property type="molecule type" value="Genomic_DNA"/>
</dbReference>
<keyword evidence="13" id="KW-1185">Reference proteome</keyword>
<sequence>MGLDDDEDSESEGSGVGSFEPPEHEETKGQHPWGKPTPWDTPTDGHEIHFEYEPESPVEKKKEDDANNLIPDVQPPKETPQNPPHDNNQLGNDVHIMGRGERQVSFFAQPGILAAIIGGAVVGLLCTTLLVMFIVYRMRKMDEGSYPLDEPRKSPPTIKPSPEFYA</sequence>
<dbReference type="Proteomes" id="UP000677054">
    <property type="component" value="Unassembled WGS sequence"/>
</dbReference>
<feature type="compositionally biased region" description="Basic and acidic residues" evidence="9">
    <location>
        <begin position="144"/>
        <end position="153"/>
    </location>
</feature>
<keyword evidence="6 10" id="KW-0472">Membrane</keyword>
<feature type="domain" description="Syndecan/Neurexin" evidence="11">
    <location>
        <begin position="105"/>
        <end position="156"/>
    </location>
</feature>
<gene>
    <name evidence="12" type="ORF">DSTB1V02_LOCUS10120</name>
</gene>
<dbReference type="InterPro" id="IPR027789">
    <property type="entry name" value="Syndecan/Neurexin_dom"/>
</dbReference>
<evidence type="ECO:0000256" key="5">
    <source>
        <dbReference type="ARBA" id="ARBA00022989"/>
    </source>
</evidence>
<keyword evidence="5 10" id="KW-1133">Transmembrane helix</keyword>
<evidence type="ECO:0000313" key="12">
    <source>
        <dbReference type="EMBL" id="CAD7250341.1"/>
    </source>
</evidence>
<dbReference type="Pfam" id="PF01034">
    <property type="entry name" value="Syndecan"/>
    <property type="match status" value="1"/>
</dbReference>
<dbReference type="GO" id="GO:0016477">
    <property type="term" value="P:cell migration"/>
    <property type="evidence" value="ECO:0007669"/>
    <property type="project" value="TreeGrafter"/>
</dbReference>
<evidence type="ECO:0000256" key="7">
    <source>
        <dbReference type="ARBA" id="ARBA00023180"/>
    </source>
</evidence>